<dbReference type="PANTHER" id="PTHR33515:SF1">
    <property type="entry name" value="RIBOSOME-BINDING FACTOR A, CHLOROPLASTIC-RELATED"/>
    <property type="match status" value="1"/>
</dbReference>
<dbReference type="Gene3D" id="3.30.300.20">
    <property type="match status" value="1"/>
</dbReference>
<dbReference type="GO" id="GO:0043024">
    <property type="term" value="F:ribosomal small subunit binding"/>
    <property type="evidence" value="ECO:0007669"/>
    <property type="project" value="TreeGrafter"/>
</dbReference>
<feature type="compositionally biased region" description="Basic residues" evidence="3">
    <location>
        <begin position="13"/>
        <end position="26"/>
    </location>
</feature>
<dbReference type="EMBL" id="NQVN01000003">
    <property type="protein sequence ID" value="PIO99940.1"/>
    <property type="molecule type" value="Genomic_DNA"/>
</dbReference>
<organism evidence="4 5">
    <name type="scientific">Pleomorphomonas carboxyditropha</name>
    <dbReference type="NCBI Taxonomy" id="2023338"/>
    <lineage>
        <taxon>Bacteria</taxon>
        <taxon>Pseudomonadati</taxon>
        <taxon>Pseudomonadota</taxon>
        <taxon>Alphaproteobacteria</taxon>
        <taxon>Hyphomicrobiales</taxon>
        <taxon>Pleomorphomonadaceae</taxon>
        <taxon>Pleomorphomonas</taxon>
    </lineage>
</organism>
<feature type="region of interest" description="Disordered" evidence="3">
    <location>
        <begin position="1"/>
        <end position="71"/>
    </location>
</feature>
<dbReference type="InterPro" id="IPR000238">
    <property type="entry name" value="RbfA"/>
</dbReference>
<keyword evidence="5" id="KW-1185">Reference proteome</keyword>
<evidence type="ECO:0000256" key="2">
    <source>
        <dbReference type="HAMAP-Rule" id="MF_00003"/>
    </source>
</evidence>
<dbReference type="GO" id="GO:0030490">
    <property type="term" value="P:maturation of SSU-rRNA"/>
    <property type="evidence" value="ECO:0007669"/>
    <property type="project" value="UniProtKB-UniRule"/>
</dbReference>
<dbReference type="NCBIfam" id="NF001802">
    <property type="entry name" value="PRK00521.2-5"/>
    <property type="match status" value="1"/>
</dbReference>
<protein>
    <recommendedName>
        <fullName evidence="2">Ribosome-binding factor A</fullName>
    </recommendedName>
</protein>
<accession>A0A2G9X0P2</accession>
<comment type="similarity">
    <text evidence="2">Belongs to the RbfA family.</text>
</comment>
<dbReference type="InterPro" id="IPR020053">
    <property type="entry name" value="Ribosome-bd_factorA_CS"/>
</dbReference>
<comment type="caution">
    <text evidence="4">The sequence shown here is derived from an EMBL/GenBank/DDBJ whole genome shotgun (WGS) entry which is preliminary data.</text>
</comment>
<comment type="subunit">
    <text evidence="2">Monomer. Binds 30S ribosomal subunits, but not 50S ribosomal subunits or 70S ribosomes.</text>
</comment>
<dbReference type="OrthoDB" id="9805051at2"/>
<gene>
    <name evidence="2" type="primary">rbfA</name>
    <name evidence="4" type="ORF">CJ014_08550</name>
</gene>
<dbReference type="SUPFAM" id="SSF89919">
    <property type="entry name" value="Ribosome-binding factor A, RbfA"/>
    <property type="match status" value="1"/>
</dbReference>
<dbReference type="AlphaFoldDB" id="A0A2G9X0P2"/>
<evidence type="ECO:0000256" key="3">
    <source>
        <dbReference type="SAM" id="MobiDB-lite"/>
    </source>
</evidence>
<dbReference type="NCBIfam" id="TIGR00082">
    <property type="entry name" value="rbfA"/>
    <property type="match status" value="1"/>
</dbReference>
<dbReference type="GO" id="GO:0005829">
    <property type="term" value="C:cytosol"/>
    <property type="evidence" value="ECO:0007669"/>
    <property type="project" value="TreeGrafter"/>
</dbReference>
<comment type="function">
    <text evidence="2">One of several proteins that assist in the late maturation steps of the functional core of the 30S ribosomal subunit. Associates with free 30S ribosomal subunits (but not with 30S subunits that are part of 70S ribosomes or polysomes). Required for efficient processing of 16S rRNA. May interact with the 5'-terminal helix region of 16S rRNA.</text>
</comment>
<feature type="region of interest" description="Disordered" evidence="3">
    <location>
        <begin position="181"/>
        <end position="200"/>
    </location>
</feature>
<name>A0A2G9X0P2_9HYPH</name>
<evidence type="ECO:0000313" key="4">
    <source>
        <dbReference type="EMBL" id="PIO99940.1"/>
    </source>
</evidence>
<dbReference type="InterPro" id="IPR015946">
    <property type="entry name" value="KH_dom-like_a/b"/>
</dbReference>
<reference evidence="4 5" key="1">
    <citation type="submission" date="2017-08" db="EMBL/GenBank/DDBJ databases">
        <title>Pleomorphomonas carboxidotrophicus sp. nov., a new mesophilic hydrogenogenic carboxidotroph.</title>
        <authorList>
            <person name="Esquivel-Elizondo S."/>
            <person name="Krajmalnik-Brown R."/>
            <person name="Maldonado J."/>
        </authorList>
    </citation>
    <scope>NUCLEOTIDE SEQUENCE [LARGE SCALE GENOMIC DNA]</scope>
    <source>
        <strain evidence="4 5">SVCO-16</strain>
    </source>
</reference>
<dbReference type="PANTHER" id="PTHR33515">
    <property type="entry name" value="RIBOSOME-BINDING FACTOR A, CHLOROPLASTIC-RELATED"/>
    <property type="match status" value="1"/>
</dbReference>
<evidence type="ECO:0000313" key="5">
    <source>
        <dbReference type="Proteomes" id="UP000231070"/>
    </source>
</evidence>
<keyword evidence="2" id="KW-0963">Cytoplasm</keyword>
<dbReference type="Proteomes" id="UP000231070">
    <property type="component" value="Unassembled WGS sequence"/>
</dbReference>
<sequence length="200" mass="22280">MRHELRGLPGYAGRRRHRVLPRRGNRPHALTPAGQASRKRRATPAASRISGGNIVPHHHGHSQGEARAPSQRQLRVGELIRHALAEILARGELMDDEVTRMMITVPEVRVSPDLRNATVYITPLGGGDPKPAEKAMARNARWLRGQVAHRINLKFAPDLTFRYDDRFDETAHIDALLHSPDVARDLDGPAKPGDPDDKDE</sequence>
<comment type="subcellular location">
    <subcellularLocation>
        <location evidence="2">Cytoplasm</location>
    </subcellularLocation>
</comment>
<proteinExistence type="inferred from homology"/>
<dbReference type="InterPro" id="IPR023799">
    <property type="entry name" value="RbfA_dom_sf"/>
</dbReference>
<dbReference type="PROSITE" id="PS01319">
    <property type="entry name" value="RBFA"/>
    <property type="match status" value="1"/>
</dbReference>
<dbReference type="HAMAP" id="MF_00003">
    <property type="entry name" value="RbfA"/>
    <property type="match status" value="1"/>
</dbReference>
<dbReference type="Pfam" id="PF02033">
    <property type="entry name" value="RBFA"/>
    <property type="match status" value="1"/>
</dbReference>
<keyword evidence="1 2" id="KW-0690">Ribosome biogenesis</keyword>
<evidence type="ECO:0000256" key="1">
    <source>
        <dbReference type="ARBA" id="ARBA00022517"/>
    </source>
</evidence>